<feature type="region of interest" description="Disordered" evidence="2">
    <location>
        <begin position="215"/>
        <end position="290"/>
    </location>
</feature>
<reference evidence="3" key="2">
    <citation type="submission" date="2023-05" db="EMBL/GenBank/DDBJ databases">
        <authorList>
            <consortium name="Lawrence Berkeley National Laboratory"/>
            <person name="Steindorff A."/>
            <person name="Hensen N."/>
            <person name="Bonometti L."/>
            <person name="Westerberg I."/>
            <person name="Brannstrom I.O."/>
            <person name="Guillou S."/>
            <person name="Cros-Aarteil S."/>
            <person name="Calhoun S."/>
            <person name="Haridas S."/>
            <person name="Kuo A."/>
            <person name="Mondo S."/>
            <person name="Pangilinan J."/>
            <person name="Riley R."/>
            <person name="Labutti K."/>
            <person name="Andreopoulos B."/>
            <person name="Lipzen A."/>
            <person name="Chen C."/>
            <person name="Yanf M."/>
            <person name="Daum C."/>
            <person name="Ng V."/>
            <person name="Clum A."/>
            <person name="Ohm R."/>
            <person name="Martin F."/>
            <person name="Silar P."/>
            <person name="Natvig D."/>
            <person name="Lalanne C."/>
            <person name="Gautier V."/>
            <person name="Ament-Velasquez S.L."/>
            <person name="Kruys A."/>
            <person name="Hutchinson M.I."/>
            <person name="Powell A.J."/>
            <person name="Barry K."/>
            <person name="Miller A.N."/>
            <person name="Grigoriev I.V."/>
            <person name="Debuchy R."/>
            <person name="Gladieux P."/>
            <person name="Thoren M.H."/>
            <person name="Johannesson H."/>
        </authorList>
    </citation>
    <scope>NUCLEOTIDE SEQUENCE</scope>
    <source>
        <strain evidence="3">CBS 123565</strain>
    </source>
</reference>
<feature type="compositionally biased region" description="Pro residues" evidence="2">
    <location>
        <begin position="918"/>
        <end position="928"/>
    </location>
</feature>
<feature type="compositionally biased region" description="Polar residues" evidence="2">
    <location>
        <begin position="751"/>
        <end position="766"/>
    </location>
</feature>
<evidence type="ECO:0000313" key="3">
    <source>
        <dbReference type="EMBL" id="KAK4133728.1"/>
    </source>
</evidence>
<organism evidence="3 4">
    <name type="scientific">Trichocladium antarcticum</name>
    <dbReference type="NCBI Taxonomy" id="1450529"/>
    <lineage>
        <taxon>Eukaryota</taxon>
        <taxon>Fungi</taxon>
        <taxon>Dikarya</taxon>
        <taxon>Ascomycota</taxon>
        <taxon>Pezizomycotina</taxon>
        <taxon>Sordariomycetes</taxon>
        <taxon>Sordariomycetidae</taxon>
        <taxon>Sordariales</taxon>
        <taxon>Chaetomiaceae</taxon>
        <taxon>Trichocladium</taxon>
    </lineage>
</organism>
<feature type="region of interest" description="Disordered" evidence="2">
    <location>
        <begin position="703"/>
        <end position="794"/>
    </location>
</feature>
<sequence length="1119" mass="119655">MATSDNPMTASQGLLSETTRLEGGYGAVKKRLDELQARFKLRELKELAALKDELKAIDAEFEKQRDDISANGAQMDSSLRETFEKLLREKRDSRAQAAKSAYRAKKRERKKCYDNDKKKYKQEAFTAITALMKAEPLPPISHLAETAASHHAGPAKVEPAVAPQFRGTQSLFTGQVVSKAKEEQLSLSPGRRSGTKQATFSRGVIDLVFPVSPAEPAAEQEASPPEPTVSAGVGTPPSVAAEPVPDSDPNLKRKAKSESKGASKPAQIRIKRAKLDHTNSGSDGHSSEFDHQKAAQRTVIFEEVYAAPPQRDQNGKLILAPGYRHVIVQYPSGTGDFYILKCDEHGVHFGEHPLRGAAKHLASAQHGNMSKAHATAIATLGHLVLGCTPELAEKNNARVVEAFKEGAYKPFNANYLSQTKRAELGFPPLESPMVQKAAAQRGSLERPSATSPARVRKQFAGIVDPVSSRFYLACRGDLKIPVLILPWGDVSPAGLGGTLADTGLLGDFTDDGKPLGVPKLPKCYEYDQVNGRIIGIRGWARGYESGPLMRKREFPVLCVDGPDYRSWGIGWLDAASLSVLDFNDGNSLRIQFVGDAWEYYIRKILPNAAQGGTGTSTPQQQEYDHSTAYTPTTAPESASDDIEMKDAETAYTEANNRRDSPSEPRSRAHTDFKPSASAAPTSPATNARIIAAQALGLPDPAPARNGFTAVNSGPPTEFAVSRSASASLEPPSRAGSVSSTGPDRRPVVTAHGSSNSPRHASQTHTAPSIVLSERPAGATSPRVGTQPAVVRKPSPASLQNILQNFESESSGPLPRSECPKPQAPQAQHPLPLLATHTAPSLPPTPSNPTINIQPPRESRAGSAPVQQKDSLELEEEKPRAGSAAADPGQAKETRLPSPSAAPETQEQQPLPPQTIILPPLPAAPPLKPPHLTLNISPLTSPAASALSTRANTPVLAQSKPGTPTVPAFAKPKTPTPTPTPTPANSGIILPTMDVFDISGFTEGDQDMFTTKEPREFLRLVDDHASGIFRTADDAPAAVVVDARRVRLVERMPAPTGAVCTVKLTYHGDGGAEGRTQLLVFEKARSTASGMLNGVAHARRFCRRLQAWNPDVVVPSPNAG</sequence>
<proteinExistence type="predicted"/>
<keyword evidence="4" id="KW-1185">Reference proteome</keyword>
<reference evidence="3" key="1">
    <citation type="journal article" date="2023" name="Mol. Phylogenet. Evol.">
        <title>Genome-scale phylogeny and comparative genomics of the fungal order Sordariales.</title>
        <authorList>
            <person name="Hensen N."/>
            <person name="Bonometti L."/>
            <person name="Westerberg I."/>
            <person name="Brannstrom I.O."/>
            <person name="Guillou S."/>
            <person name="Cros-Aarteil S."/>
            <person name="Calhoun S."/>
            <person name="Haridas S."/>
            <person name="Kuo A."/>
            <person name="Mondo S."/>
            <person name="Pangilinan J."/>
            <person name="Riley R."/>
            <person name="LaButti K."/>
            <person name="Andreopoulos B."/>
            <person name="Lipzen A."/>
            <person name="Chen C."/>
            <person name="Yan M."/>
            <person name="Daum C."/>
            <person name="Ng V."/>
            <person name="Clum A."/>
            <person name="Steindorff A."/>
            <person name="Ohm R.A."/>
            <person name="Martin F."/>
            <person name="Silar P."/>
            <person name="Natvig D.O."/>
            <person name="Lalanne C."/>
            <person name="Gautier V."/>
            <person name="Ament-Velasquez S.L."/>
            <person name="Kruys A."/>
            <person name="Hutchinson M.I."/>
            <person name="Powell A.J."/>
            <person name="Barry K."/>
            <person name="Miller A.N."/>
            <person name="Grigoriev I.V."/>
            <person name="Debuchy R."/>
            <person name="Gladieux P."/>
            <person name="Hiltunen Thoren M."/>
            <person name="Johannesson H."/>
        </authorList>
    </citation>
    <scope>NUCLEOTIDE SEQUENCE</scope>
    <source>
        <strain evidence="3">CBS 123565</strain>
    </source>
</reference>
<dbReference type="Proteomes" id="UP001304895">
    <property type="component" value="Unassembled WGS sequence"/>
</dbReference>
<feature type="compositionally biased region" description="Low complexity" evidence="2">
    <location>
        <begin position="962"/>
        <end position="972"/>
    </location>
</feature>
<feature type="region of interest" description="Disordered" evidence="2">
    <location>
        <begin position="651"/>
        <end position="684"/>
    </location>
</feature>
<comment type="caution">
    <text evidence="3">The sequence shown here is derived from an EMBL/GenBank/DDBJ whole genome shotgun (WGS) entry which is preliminary data.</text>
</comment>
<gene>
    <name evidence="3" type="ORF">BT67DRAFT_42071</name>
</gene>
<feature type="coiled-coil region" evidence="1">
    <location>
        <begin position="40"/>
        <end position="67"/>
    </location>
</feature>
<dbReference type="EMBL" id="MU853411">
    <property type="protein sequence ID" value="KAK4133728.1"/>
    <property type="molecule type" value="Genomic_DNA"/>
</dbReference>
<protein>
    <submittedName>
        <fullName evidence="3">Uncharacterized protein</fullName>
    </submittedName>
</protein>
<dbReference type="AlphaFoldDB" id="A0AAN6UIP5"/>
<feature type="region of interest" description="Disordered" evidence="2">
    <location>
        <begin position="90"/>
        <end position="115"/>
    </location>
</feature>
<feature type="region of interest" description="Disordered" evidence="2">
    <location>
        <begin position="807"/>
        <end position="932"/>
    </location>
</feature>
<evidence type="ECO:0000313" key="4">
    <source>
        <dbReference type="Proteomes" id="UP001304895"/>
    </source>
</evidence>
<name>A0AAN6UIP5_9PEZI</name>
<accession>A0AAN6UIP5</accession>
<feature type="region of interest" description="Disordered" evidence="2">
    <location>
        <begin position="142"/>
        <end position="162"/>
    </location>
</feature>
<keyword evidence="1" id="KW-0175">Coiled coil</keyword>
<feature type="compositionally biased region" description="Low complexity" evidence="2">
    <location>
        <begin position="819"/>
        <end position="834"/>
    </location>
</feature>
<evidence type="ECO:0000256" key="1">
    <source>
        <dbReference type="SAM" id="Coils"/>
    </source>
</evidence>
<feature type="compositionally biased region" description="Basic and acidic residues" evidence="2">
    <location>
        <begin position="655"/>
        <end position="672"/>
    </location>
</feature>
<evidence type="ECO:0000256" key="2">
    <source>
        <dbReference type="SAM" id="MobiDB-lite"/>
    </source>
</evidence>
<feature type="compositionally biased region" description="Low complexity" evidence="2">
    <location>
        <begin position="674"/>
        <end position="684"/>
    </location>
</feature>
<feature type="compositionally biased region" description="Low complexity" evidence="2">
    <location>
        <begin position="900"/>
        <end position="917"/>
    </location>
</feature>
<feature type="region of interest" description="Disordered" evidence="2">
    <location>
        <begin position="954"/>
        <end position="988"/>
    </location>
</feature>